<organism evidence="1">
    <name type="scientific">Rhizophora mucronata</name>
    <name type="common">Asiatic mangrove</name>
    <dbReference type="NCBI Taxonomy" id="61149"/>
    <lineage>
        <taxon>Eukaryota</taxon>
        <taxon>Viridiplantae</taxon>
        <taxon>Streptophyta</taxon>
        <taxon>Embryophyta</taxon>
        <taxon>Tracheophyta</taxon>
        <taxon>Spermatophyta</taxon>
        <taxon>Magnoliopsida</taxon>
        <taxon>eudicotyledons</taxon>
        <taxon>Gunneridae</taxon>
        <taxon>Pentapetalae</taxon>
        <taxon>rosids</taxon>
        <taxon>fabids</taxon>
        <taxon>Malpighiales</taxon>
        <taxon>Rhizophoraceae</taxon>
        <taxon>Rhizophora</taxon>
    </lineage>
</organism>
<dbReference type="AlphaFoldDB" id="A0A2P2QH38"/>
<protein>
    <submittedName>
        <fullName evidence="1">Uncharacterized protein</fullName>
    </submittedName>
</protein>
<proteinExistence type="predicted"/>
<reference evidence="1" key="1">
    <citation type="submission" date="2018-02" db="EMBL/GenBank/DDBJ databases">
        <title>Rhizophora mucronata_Transcriptome.</title>
        <authorList>
            <person name="Meera S.P."/>
            <person name="Sreeshan A."/>
            <person name="Augustine A."/>
        </authorList>
    </citation>
    <scope>NUCLEOTIDE SEQUENCE</scope>
    <source>
        <tissue evidence="1">Leaf</tissue>
    </source>
</reference>
<sequence length="62" mass="7364">MCTHTHTNKCRVQKNLFSIYFPKCLSGKVYSPKSRISQCNEDTQFLMLMWLHVRTLLDFIPL</sequence>
<dbReference type="EMBL" id="GGEC01085827">
    <property type="protein sequence ID" value="MBX66311.1"/>
    <property type="molecule type" value="Transcribed_RNA"/>
</dbReference>
<name>A0A2P2QH38_RHIMU</name>
<evidence type="ECO:0000313" key="1">
    <source>
        <dbReference type="EMBL" id="MBX66311.1"/>
    </source>
</evidence>
<accession>A0A2P2QH38</accession>